<keyword evidence="2 6" id="KW-0288">FMN</keyword>
<dbReference type="PIRSF" id="PIRSF000337">
    <property type="entry name" value="NTA_MOA"/>
    <property type="match status" value="1"/>
</dbReference>
<evidence type="ECO:0000256" key="2">
    <source>
        <dbReference type="ARBA" id="ARBA00022643"/>
    </source>
</evidence>
<keyword evidence="3" id="KW-0560">Oxidoreductase</keyword>
<feature type="binding site" evidence="6">
    <location>
        <position position="99"/>
    </location>
    <ligand>
        <name>FMN</name>
        <dbReference type="ChEBI" id="CHEBI:58210"/>
    </ligand>
</feature>
<keyword evidence="1 6" id="KW-0285">Flavoprotein</keyword>
<evidence type="ECO:0000256" key="4">
    <source>
        <dbReference type="ARBA" id="ARBA00023033"/>
    </source>
</evidence>
<comment type="caution">
    <text evidence="8">The sequence shown here is derived from an EMBL/GenBank/DDBJ whole genome shotgun (WGS) entry which is preliminary data.</text>
</comment>
<dbReference type="CDD" id="cd01095">
    <property type="entry name" value="Nitrilotriacetate_monoxgenase"/>
    <property type="match status" value="1"/>
</dbReference>
<keyword evidence="4 8" id="KW-0503">Monooxygenase</keyword>
<feature type="binding site" evidence="6">
    <location>
        <position position="223"/>
    </location>
    <ligand>
        <name>FMN</name>
        <dbReference type="ChEBI" id="CHEBI:58210"/>
    </ligand>
</feature>
<evidence type="ECO:0000259" key="7">
    <source>
        <dbReference type="Pfam" id="PF00296"/>
    </source>
</evidence>
<evidence type="ECO:0000313" key="8">
    <source>
        <dbReference type="EMBL" id="MCP2267036.1"/>
    </source>
</evidence>
<dbReference type="PANTHER" id="PTHR30011">
    <property type="entry name" value="ALKANESULFONATE MONOOXYGENASE-RELATED"/>
    <property type="match status" value="1"/>
</dbReference>
<name>A0A9X2GEA6_9MICO</name>
<dbReference type="EMBL" id="JAMTCS010000015">
    <property type="protein sequence ID" value="MCP2267036.1"/>
    <property type="molecule type" value="Genomic_DNA"/>
</dbReference>
<dbReference type="Proteomes" id="UP001139493">
    <property type="component" value="Unassembled WGS sequence"/>
</dbReference>
<dbReference type="InterPro" id="IPR036661">
    <property type="entry name" value="Luciferase-like_sf"/>
</dbReference>
<dbReference type="GO" id="GO:0016705">
    <property type="term" value="F:oxidoreductase activity, acting on paired donors, with incorporation or reduction of molecular oxygen"/>
    <property type="evidence" value="ECO:0007669"/>
    <property type="project" value="InterPro"/>
</dbReference>
<evidence type="ECO:0000256" key="5">
    <source>
        <dbReference type="ARBA" id="ARBA00033748"/>
    </source>
</evidence>
<dbReference type="GO" id="GO:0004497">
    <property type="term" value="F:monooxygenase activity"/>
    <property type="evidence" value="ECO:0007669"/>
    <property type="project" value="UniProtKB-KW"/>
</dbReference>
<protein>
    <submittedName>
        <fullName evidence="8">FMN-dependent oxidoreductase, nitrilotriacetate monooxygenase family</fullName>
    </submittedName>
</protein>
<feature type="binding site" evidence="6">
    <location>
        <position position="149"/>
    </location>
    <ligand>
        <name>FMN</name>
        <dbReference type="ChEBI" id="CHEBI:58210"/>
    </ligand>
</feature>
<evidence type="ECO:0000313" key="9">
    <source>
        <dbReference type="Proteomes" id="UP001139493"/>
    </source>
</evidence>
<dbReference type="AlphaFoldDB" id="A0A9X2GEA6"/>
<sequence>MTTNHRPGHLNLNAFLMSSGHHEASWRLPQSGPDATGHDIAHLRRLAQIAERGRFDSIFFADGPGLQGDVGRRPSGTLDPLIVLTAIAAATERIGLVATASTTYNSPYNLARRFASIDHVSAGRAGWNVVTTAGPDIARNFGLDAQPAHAERYARAAEFLEVAFKLWDSWEDDAVVADKAAGIWADSAKIHPPEHVGRYFSVAGALNVPRSPQGRPLIVQAGSSQDGKDLAARYAEAVFTAHQTLGDAQEFYRDLKARTVAAGRDADGVRILPGIVPVIGSTEAEARAQERELDELILPQYAQRQLARTLRLAPEDLPLDRELPADLPDEDEIEGAKSRYTLVVRLARRERLTVRELIGRLGGGRGHRTFAGTPEQVADTLQEWYDAGAADGFNIMPAALPSGLEQFTEHVLPVLRERGLFRTEYEGTTLREHYGLARPANRYATAEQVGA</sequence>
<evidence type="ECO:0000256" key="1">
    <source>
        <dbReference type="ARBA" id="ARBA00022630"/>
    </source>
</evidence>
<proteinExistence type="inferred from homology"/>
<reference evidence="8" key="1">
    <citation type="submission" date="2022-06" db="EMBL/GenBank/DDBJ databases">
        <title>Genomic Encyclopedia of Archaeal and Bacterial Type Strains, Phase II (KMG-II): from individual species to whole genera.</title>
        <authorList>
            <person name="Goeker M."/>
        </authorList>
    </citation>
    <scope>NUCLEOTIDE SEQUENCE</scope>
    <source>
        <strain evidence="8">DSM 26652</strain>
    </source>
</reference>
<dbReference type="InterPro" id="IPR051260">
    <property type="entry name" value="Diverse_substr_monoxygenases"/>
</dbReference>
<dbReference type="InterPro" id="IPR016215">
    <property type="entry name" value="NTA_MOA"/>
</dbReference>
<feature type="binding site" evidence="6">
    <location>
        <position position="62"/>
    </location>
    <ligand>
        <name>FMN</name>
        <dbReference type="ChEBI" id="CHEBI:58210"/>
    </ligand>
</feature>
<dbReference type="PANTHER" id="PTHR30011:SF16">
    <property type="entry name" value="C2H2 FINGER DOMAIN TRANSCRIPTION FACTOR (EUROFUNG)-RELATED"/>
    <property type="match status" value="1"/>
</dbReference>
<dbReference type="SUPFAM" id="SSF51679">
    <property type="entry name" value="Bacterial luciferase-like"/>
    <property type="match status" value="1"/>
</dbReference>
<organism evidence="8 9">
    <name type="scientific">Promicromonospora thailandica</name>
    <dbReference type="NCBI Taxonomy" id="765201"/>
    <lineage>
        <taxon>Bacteria</taxon>
        <taxon>Bacillati</taxon>
        <taxon>Actinomycetota</taxon>
        <taxon>Actinomycetes</taxon>
        <taxon>Micrococcales</taxon>
        <taxon>Promicromonosporaceae</taxon>
        <taxon>Promicromonospora</taxon>
    </lineage>
</organism>
<feature type="binding site" evidence="6">
    <location>
        <position position="153"/>
    </location>
    <ligand>
        <name>FMN</name>
        <dbReference type="ChEBI" id="CHEBI:58210"/>
    </ligand>
</feature>
<gene>
    <name evidence="8" type="ORF">APR03_004408</name>
</gene>
<feature type="domain" description="Luciferase-like" evidence="7">
    <location>
        <begin position="32"/>
        <end position="389"/>
    </location>
</feature>
<evidence type="ECO:0000256" key="3">
    <source>
        <dbReference type="ARBA" id="ARBA00023002"/>
    </source>
</evidence>
<comment type="similarity">
    <text evidence="5">Belongs to the NtaA/SnaA/DszA monooxygenase family.</text>
</comment>
<dbReference type="NCBIfam" id="TIGR03860">
    <property type="entry name" value="FMN_nitrolo"/>
    <property type="match status" value="1"/>
</dbReference>
<evidence type="ECO:0000256" key="6">
    <source>
        <dbReference type="PIRSR" id="PIRSR000337-1"/>
    </source>
</evidence>
<accession>A0A9X2GEA6</accession>
<feature type="binding site" evidence="6">
    <location>
        <position position="224"/>
    </location>
    <ligand>
        <name>FMN</name>
        <dbReference type="ChEBI" id="CHEBI:58210"/>
    </ligand>
</feature>
<dbReference type="Pfam" id="PF00296">
    <property type="entry name" value="Bac_luciferase"/>
    <property type="match status" value="1"/>
</dbReference>
<keyword evidence="9" id="KW-1185">Reference proteome</keyword>
<dbReference type="InterPro" id="IPR011251">
    <property type="entry name" value="Luciferase-like_dom"/>
</dbReference>
<dbReference type="Gene3D" id="3.20.20.30">
    <property type="entry name" value="Luciferase-like domain"/>
    <property type="match status" value="1"/>
</dbReference>